<dbReference type="EMBL" id="AMCI01000337">
    <property type="protein sequence ID" value="EJX09677.1"/>
    <property type="molecule type" value="Genomic_DNA"/>
</dbReference>
<keyword evidence="1" id="KW-1133">Transmembrane helix</keyword>
<feature type="transmembrane region" description="Helical" evidence="1">
    <location>
        <begin position="6"/>
        <end position="23"/>
    </location>
</feature>
<accession>J9GNJ7</accession>
<evidence type="ECO:0000256" key="1">
    <source>
        <dbReference type="SAM" id="Phobius"/>
    </source>
</evidence>
<gene>
    <name evidence="2" type="ORF">EVA_02210</name>
</gene>
<feature type="transmembrane region" description="Helical" evidence="1">
    <location>
        <begin position="30"/>
        <end position="51"/>
    </location>
</feature>
<keyword evidence="1" id="KW-0472">Membrane</keyword>
<feature type="transmembrane region" description="Helical" evidence="1">
    <location>
        <begin position="71"/>
        <end position="91"/>
    </location>
</feature>
<sequence>MRFALFYFALTVWVLWRFLKPMHIAKRYKWIGFVVIVAVASFSLISAAFFGGLISPELPGWVLILGHGAEFALLTLGVLTLCREVVIFFWFSAVCRSDRPSG</sequence>
<dbReference type="AlphaFoldDB" id="J9GNJ7"/>
<proteinExistence type="predicted"/>
<reference evidence="2" key="1">
    <citation type="journal article" date="2012" name="PLoS ONE">
        <title>Gene sets for utilization of primary and secondary nutrition supplies in the distal gut of endangered iberian lynx.</title>
        <authorList>
            <person name="Alcaide M."/>
            <person name="Messina E."/>
            <person name="Richter M."/>
            <person name="Bargiela R."/>
            <person name="Peplies J."/>
            <person name="Huws S.A."/>
            <person name="Newbold C.J."/>
            <person name="Golyshin P.N."/>
            <person name="Simon M.A."/>
            <person name="Lopez G."/>
            <person name="Yakimov M.M."/>
            <person name="Ferrer M."/>
        </authorList>
    </citation>
    <scope>NUCLEOTIDE SEQUENCE</scope>
</reference>
<protein>
    <submittedName>
        <fullName evidence="2">Uncharacterized protein</fullName>
    </submittedName>
</protein>
<organism evidence="2">
    <name type="scientific">gut metagenome</name>
    <dbReference type="NCBI Taxonomy" id="749906"/>
    <lineage>
        <taxon>unclassified sequences</taxon>
        <taxon>metagenomes</taxon>
        <taxon>organismal metagenomes</taxon>
    </lineage>
</organism>
<evidence type="ECO:0000313" key="2">
    <source>
        <dbReference type="EMBL" id="EJX09677.1"/>
    </source>
</evidence>
<name>J9GNJ7_9ZZZZ</name>
<comment type="caution">
    <text evidence="2">The sequence shown here is derived from an EMBL/GenBank/DDBJ whole genome shotgun (WGS) entry which is preliminary data.</text>
</comment>
<keyword evidence="1" id="KW-0812">Transmembrane</keyword>